<dbReference type="Pfam" id="PF00004">
    <property type="entry name" value="AAA"/>
    <property type="match status" value="1"/>
</dbReference>
<reference evidence="5" key="1">
    <citation type="submission" date="2022-11" db="UniProtKB">
        <authorList>
            <consortium name="WormBaseParasite"/>
        </authorList>
    </citation>
    <scope>IDENTIFICATION</scope>
</reference>
<dbReference type="GO" id="GO:0016887">
    <property type="term" value="F:ATP hydrolysis activity"/>
    <property type="evidence" value="ECO:0007669"/>
    <property type="project" value="InterPro"/>
</dbReference>
<dbReference type="InterPro" id="IPR003959">
    <property type="entry name" value="ATPase_AAA_core"/>
</dbReference>
<evidence type="ECO:0000256" key="2">
    <source>
        <dbReference type="SAM" id="Phobius"/>
    </source>
</evidence>
<evidence type="ECO:0000313" key="4">
    <source>
        <dbReference type="Proteomes" id="UP000887563"/>
    </source>
</evidence>
<keyword evidence="2" id="KW-0472">Membrane</keyword>
<feature type="transmembrane region" description="Helical" evidence="2">
    <location>
        <begin position="12"/>
        <end position="32"/>
    </location>
</feature>
<feature type="compositionally biased region" description="Low complexity" evidence="1">
    <location>
        <begin position="490"/>
        <end position="508"/>
    </location>
</feature>
<dbReference type="Gene3D" id="1.20.1070.10">
    <property type="entry name" value="Rhodopsin 7-helix transmembrane proteins"/>
    <property type="match status" value="1"/>
</dbReference>
<feature type="transmembrane region" description="Helical" evidence="2">
    <location>
        <begin position="208"/>
        <end position="229"/>
    </location>
</feature>
<feature type="transmembrane region" description="Helical" evidence="2">
    <location>
        <begin position="358"/>
        <end position="382"/>
    </location>
</feature>
<dbReference type="AlphaFoldDB" id="A0A914LF82"/>
<dbReference type="SUPFAM" id="SSF52540">
    <property type="entry name" value="P-loop containing nucleoside triphosphate hydrolases"/>
    <property type="match status" value="1"/>
</dbReference>
<dbReference type="GO" id="GO:0005524">
    <property type="term" value="F:ATP binding"/>
    <property type="evidence" value="ECO:0007669"/>
    <property type="project" value="InterPro"/>
</dbReference>
<dbReference type="PANTHER" id="PTHR46709">
    <property type="entry name" value="PROTEIN CBG23488-RELATED"/>
    <property type="match status" value="1"/>
</dbReference>
<keyword evidence="2" id="KW-0812">Transmembrane</keyword>
<organism evidence="4 5">
    <name type="scientific">Meloidogyne incognita</name>
    <name type="common">Southern root-knot nematode worm</name>
    <name type="synonym">Oxyuris incognita</name>
    <dbReference type="NCBI Taxonomy" id="6306"/>
    <lineage>
        <taxon>Eukaryota</taxon>
        <taxon>Metazoa</taxon>
        <taxon>Ecdysozoa</taxon>
        <taxon>Nematoda</taxon>
        <taxon>Chromadorea</taxon>
        <taxon>Rhabditida</taxon>
        <taxon>Tylenchina</taxon>
        <taxon>Tylenchomorpha</taxon>
        <taxon>Tylenchoidea</taxon>
        <taxon>Meloidogynidae</taxon>
        <taxon>Meloidogyninae</taxon>
        <taxon>Meloidogyne</taxon>
        <taxon>Meloidogyne incognita group</taxon>
    </lineage>
</organism>
<dbReference type="WBParaSite" id="Minc3s00386g11432">
    <property type="protein sequence ID" value="Minc3s00386g11432"/>
    <property type="gene ID" value="Minc3s00386g11432"/>
</dbReference>
<dbReference type="Gene3D" id="3.40.50.300">
    <property type="entry name" value="P-loop containing nucleotide triphosphate hydrolases"/>
    <property type="match status" value="1"/>
</dbReference>
<sequence>MSEDELLRSRFWLVVFTGGLCALFGILANGLLTRLFLSSPNFRFSPFFFLGFVALFDTLLDAIYVFLLEEDEVPQKSTENNEELENSLPLIEQHVLNDLEHYAFLKEELTDDYEEDEDNDFEFIVEENMLNPAIICGPTGCGKSVMVYQAAKECKFEVIEISSSSPRDGQSLKQKIAGALENHNIPPVLSKYLEFVHLYLLWLQHVKWLYMLGQIVKLSSVFCLIVASFERYLVTSHWTFGGFEERTRWLLLVLVLTLAIAIRFSTSVEVVVLIDGRNIDPFKRYTAGQVSRRDWLPNFLSLLTVIIPFATLVFLNGGIVLMLRQQNVQQLRSLITELTMGHDFMKVRRRNIRAATNTLLFIISAYLISNLLNLFLSILVFLQPGLLQRTYPHQYRLISDFASVLTVIGNALRFPAHFFSNGEVREQLLSIFYTSEKISSSNASILPTKQPLSTVLQLRRHSERLENPWFSALLTARPSQTSQDIFKKLSSNSNSSTKSSRKSTQQQQHKLSNTSSNFNFNKNGKGAAQLRSYIHGALEASQKVEGIKRLPTPQFGGICAICNEYFINGLFV</sequence>
<proteinExistence type="predicted"/>
<feature type="transmembrane region" description="Helical" evidence="2">
    <location>
        <begin position="44"/>
        <end position="67"/>
    </location>
</feature>
<dbReference type="PANTHER" id="PTHR46709:SF12">
    <property type="entry name" value="G-PROTEIN COUPLED RECEPTORS FAMILY 1 PROFILE DOMAIN-CONTAINING PROTEIN"/>
    <property type="match status" value="1"/>
</dbReference>
<name>A0A914LF82_MELIC</name>
<feature type="region of interest" description="Disordered" evidence="1">
    <location>
        <begin position="489"/>
        <end position="521"/>
    </location>
</feature>
<dbReference type="Proteomes" id="UP000887563">
    <property type="component" value="Unplaced"/>
</dbReference>
<evidence type="ECO:0000256" key="1">
    <source>
        <dbReference type="SAM" id="MobiDB-lite"/>
    </source>
</evidence>
<evidence type="ECO:0000259" key="3">
    <source>
        <dbReference type="Pfam" id="PF00004"/>
    </source>
</evidence>
<protein>
    <submittedName>
        <fullName evidence="5">ATPase AAA-type core domain-containing protein</fullName>
    </submittedName>
</protein>
<feature type="transmembrane region" description="Helical" evidence="2">
    <location>
        <begin position="249"/>
        <end position="274"/>
    </location>
</feature>
<feature type="domain" description="ATPase AAA-type core" evidence="3">
    <location>
        <begin position="134"/>
        <end position="167"/>
    </location>
</feature>
<keyword evidence="4" id="KW-1185">Reference proteome</keyword>
<keyword evidence="2" id="KW-1133">Transmembrane helix</keyword>
<evidence type="ECO:0000313" key="5">
    <source>
        <dbReference type="WBParaSite" id="Minc3s00386g11432"/>
    </source>
</evidence>
<feature type="transmembrane region" description="Helical" evidence="2">
    <location>
        <begin position="299"/>
        <end position="323"/>
    </location>
</feature>
<dbReference type="InterPro" id="IPR027417">
    <property type="entry name" value="P-loop_NTPase"/>
</dbReference>
<accession>A0A914LF82</accession>
<dbReference type="SUPFAM" id="SSF81321">
    <property type="entry name" value="Family A G protein-coupled receptor-like"/>
    <property type="match status" value="1"/>
</dbReference>